<evidence type="ECO:0000313" key="9">
    <source>
        <dbReference type="Proteomes" id="UP000613266"/>
    </source>
</evidence>
<organism evidence="8 9">
    <name type="scientific">Inhella proteolytica</name>
    <dbReference type="NCBI Taxonomy" id="2795029"/>
    <lineage>
        <taxon>Bacteria</taxon>
        <taxon>Pseudomonadati</taxon>
        <taxon>Pseudomonadota</taxon>
        <taxon>Betaproteobacteria</taxon>
        <taxon>Burkholderiales</taxon>
        <taxon>Sphaerotilaceae</taxon>
        <taxon>Inhella</taxon>
    </lineage>
</organism>
<reference evidence="8" key="1">
    <citation type="submission" date="2020-12" db="EMBL/GenBank/DDBJ databases">
        <title>The genome sequence of Inhella sp. 1Y17.</title>
        <authorList>
            <person name="Liu Y."/>
        </authorList>
    </citation>
    <scope>NUCLEOTIDE SEQUENCE</scope>
    <source>
        <strain evidence="8">1Y17</strain>
    </source>
</reference>
<name>A0A931NH79_9BURK</name>
<dbReference type="InterPro" id="IPR002772">
    <property type="entry name" value="Glyco_hydro_3_C"/>
</dbReference>
<accession>A0A931NH79</accession>
<evidence type="ECO:0000256" key="1">
    <source>
        <dbReference type="ARBA" id="ARBA00000448"/>
    </source>
</evidence>
<evidence type="ECO:0000313" key="8">
    <source>
        <dbReference type="EMBL" id="MBH9576230.1"/>
    </source>
</evidence>
<proteinExistence type="inferred from homology"/>
<dbReference type="EMBL" id="JAEDAK010000002">
    <property type="protein sequence ID" value="MBH9576230.1"/>
    <property type="molecule type" value="Genomic_DNA"/>
</dbReference>
<comment type="similarity">
    <text evidence="2">Belongs to the glycosyl hydrolase 3 family.</text>
</comment>
<dbReference type="Gene3D" id="3.40.50.1700">
    <property type="entry name" value="Glycoside hydrolase family 3 C-terminal domain"/>
    <property type="match status" value="1"/>
</dbReference>
<evidence type="ECO:0000256" key="4">
    <source>
        <dbReference type="ARBA" id="ARBA00022729"/>
    </source>
</evidence>
<dbReference type="InterPro" id="IPR013783">
    <property type="entry name" value="Ig-like_fold"/>
</dbReference>
<dbReference type="InterPro" id="IPR036962">
    <property type="entry name" value="Glyco_hydro_3_N_sf"/>
</dbReference>
<dbReference type="SUPFAM" id="SSF52279">
    <property type="entry name" value="Beta-D-glucan exohydrolase, C-terminal domain"/>
    <property type="match status" value="1"/>
</dbReference>
<dbReference type="InterPro" id="IPR001764">
    <property type="entry name" value="Glyco_hydro_3_N"/>
</dbReference>
<dbReference type="RefSeq" id="WP_198109832.1">
    <property type="nucleotide sequence ID" value="NZ_JAEDAK010000002.1"/>
</dbReference>
<dbReference type="InterPro" id="IPR026891">
    <property type="entry name" value="Fn3-like"/>
</dbReference>
<dbReference type="Pfam" id="PF00933">
    <property type="entry name" value="Glyco_hydro_3"/>
    <property type="match status" value="1"/>
</dbReference>
<dbReference type="InterPro" id="IPR017853">
    <property type="entry name" value="GH"/>
</dbReference>
<dbReference type="InterPro" id="IPR051915">
    <property type="entry name" value="Cellulose_Degrad_GH3"/>
</dbReference>
<dbReference type="AlphaFoldDB" id="A0A931NH79"/>
<keyword evidence="6" id="KW-0326">Glycosidase</keyword>
<evidence type="ECO:0000256" key="2">
    <source>
        <dbReference type="ARBA" id="ARBA00005336"/>
    </source>
</evidence>
<dbReference type="Gene3D" id="2.60.40.10">
    <property type="entry name" value="Immunoglobulins"/>
    <property type="match status" value="1"/>
</dbReference>
<comment type="catalytic activity">
    <reaction evidence="1">
        <text>Hydrolysis of terminal, non-reducing beta-D-glucosyl residues with release of beta-D-glucose.</text>
        <dbReference type="EC" id="3.2.1.21"/>
    </reaction>
</comment>
<feature type="domain" description="Fibronectin type III-like" evidence="7">
    <location>
        <begin position="627"/>
        <end position="696"/>
    </location>
</feature>
<dbReference type="SUPFAM" id="SSF51445">
    <property type="entry name" value="(Trans)glycosidases"/>
    <property type="match status" value="1"/>
</dbReference>
<dbReference type="Pfam" id="PF14310">
    <property type="entry name" value="Fn3-like"/>
    <property type="match status" value="1"/>
</dbReference>
<dbReference type="GO" id="GO:0009251">
    <property type="term" value="P:glucan catabolic process"/>
    <property type="evidence" value="ECO:0007669"/>
    <property type="project" value="TreeGrafter"/>
</dbReference>
<protein>
    <recommendedName>
        <fullName evidence="3">beta-glucosidase</fullName>
        <ecNumber evidence="3">3.2.1.21</ecNumber>
    </recommendedName>
</protein>
<dbReference type="Proteomes" id="UP000613266">
    <property type="component" value="Unassembled WGS sequence"/>
</dbReference>
<dbReference type="Pfam" id="PF01915">
    <property type="entry name" value="Glyco_hydro_3_C"/>
    <property type="match status" value="1"/>
</dbReference>
<dbReference type="PANTHER" id="PTHR30620">
    <property type="entry name" value="PERIPLASMIC BETA-GLUCOSIDASE-RELATED"/>
    <property type="match status" value="1"/>
</dbReference>
<dbReference type="Gene3D" id="3.20.20.300">
    <property type="entry name" value="Glycoside hydrolase, family 3, N-terminal domain"/>
    <property type="match status" value="1"/>
</dbReference>
<dbReference type="InterPro" id="IPR036881">
    <property type="entry name" value="Glyco_hydro_3_C_sf"/>
</dbReference>
<evidence type="ECO:0000259" key="7">
    <source>
        <dbReference type="SMART" id="SM01217"/>
    </source>
</evidence>
<dbReference type="PANTHER" id="PTHR30620:SF16">
    <property type="entry name" value="LYSOSOMAL BETA GLUCOSIDASE"/>
    <property type="match status" value="1"/>
</dbReference>
<dbReference type="GO" id="GO:0008422">
    <property type="term" value="F:beta-glucosidase activity"/>
    <property type="evidence" value="ECO:0007669"/>
    <property type="project" value="UniProtKB-EC"/>
</dbReference>
<dbReference type="PRINTS" id="PR00133">
    <property type="entry name" value="GLHYDRLASE3"/>
</dbReference>
<evidence type="ECO:0000256" key="6">
    <source>
        <dbReference type="ARBA" id="ARBA00023295"/>
    </source>
</evidence>
<sequence>MSNAPYREPGLPLQARVDDLLARMTLPEKVGQLMQLDGQRVYRDLIRDFNVGSLLHINGSDADAAQAAAAQTRLGIPLLLADDGIHGHSFWAGATIFPTQLALACSWNPELAREVARVTAVEMRATGLKWTFSPVLCLARDLRWGRINETFGEDPLLLGTLALAMIEGYQGEGLHDPNAVLATAKHYAGYSETLGGRDASEAELSRRKLRSTFLPPFERAARGGAMAFMTGYQAIDGVPSTANRWLLTEVLREEWGFEGILVTDWNNLGHLVNSQRVCADHAEAAALAIRAGNDLIMATPEFFEGAQAAVARGLLTEAEIDAVVRRVLTLKFRMGLFEDAGLSDPERIRTQVGCAAHRELALRAARESLVLLRNDPWQGAPLLPLDPSRPRRIAVVGPNADDPDAQLGDWSLGSGQMVGPSGDRHPREATVTVRDGVRSLLPAGWTLVDSADEADLIVALVGDRVAYNGEFKSTATLELQDGQIEWLAGLAALGKPWVGVLINGKPLVLPPALQAVPALIECFNPGMLGGQAVAEALFGLLNPSGRLSISIPVHVGQQPVFYNAVRGQHGDRYADLTQEPAFAFGFGLGYGRVEYGAPSLDRPQARAGETVSVQLELHNPGPREQVEVVQLYVEDEVTSATWARRELKGWERVCLAAGERREVVLSLAVDSLWIVDAEGRRVVEPGSFRLLVGGSSRDQDLSALSLVVG</sequence>
<gene>
    <name evidence="8" type="ORF">I7X39_04840</name>
</gene>
<dbReference type="EC" id="3.2.1.21" evidence="3"/>
<keyword evidence="4" id="KW-0732">Signal</keyword>
<keyword evidence="9" id="KW-1185">Reference proteome</keyword>
<comment type="caution">
    <text evidence="8">The sequence shown here is derived from an EMBL/GenBank/DDBJ whole genome shotgun (WGS) entry which is preliminary data.</text>
</comment>
<dbReference type="SMART" id="SM01217">
    <property type="entry name" value="Fn3_like"/>
    <property type="match status" value="1"/>
</dbReference>
<keyword evidence="5 8" id="KW-0378">Hydrolase</keyword>
<evidence type="ECO:0000256" key="5">
    <source>
        <dbReference type="ARBA" id="ARBA00022801"/>
    </source>
</evidence>
<evidence type="ECO:0000256" key="3">
    <source>
        <dbReference type="ARBA" id="ARBA00012744"/>
    </source>
</evidence>